<dbReference type="GO" id="GO:0016747">
    <property type="term" value="F:acyltransferase activity, transferring groups other than amino-acyl groups"/>
    <property type="evidence" value="ECO:0007669"/>
    <property type="project" value="InterPro"/>
</dbReference>
<evidence type="ECO:0000313" key="7">
    <source>
        <dbReference type="Proteomes" id="UP000310121"/>
    </source>
</evidence>
<evidence type="ECO:0000256" key="3">
    <source>
        <dbReference type="ARBA" id="ARBA00023315"/>
    </source>
</evidence>
<dbReference type="InterPro" id="IPR036380">
    <property type="entry name" value="Isochorismatase-like_sf"/>
</dbReference>
<evidence type="ECO:0000256" key="2">
    <source>
        <dbReference type="ARBA" id="ARBA00022679"/>
    </source>
</evidence>
<keyword evidence="2" id="KW-0808">Transferase</keyword>
<dbReference type="Pfam" id="PF00583">
    <property type="entry name" value="Acetyltransf_1"/>
    <property type="match status" value="1"/>
</dbReference>
<protein>
    <submittedName>
        <fullName evidence="6">Isochorismatase hydrolase</fullName>
    </submittedName>
</protein>
<evidence type="ECO:0000256" key="4">
    <source>
        <dbReference type="SAM" id="MobiDB-lite"/>
    </source>
</evidence>
<keyword evidence="6" id="KW-0378">Hydrolase</keyword>
<dbReference type="InterPro" id="IPR050832">
    <property type="entry name" value="Bact_Acetyltransf"/>
</dbReference>
<accession>A0A4S9V7F6</accession>
<sequence length="408" mass="44327">MSHTSVYHRISSSDTRRPASSFKTSQTMAISEMQPISIRKAALADAKAISELGTHVWTQTFGHTVSPEDLKTYLTTSYSHSAIETDISNPSKDLILATTPSNEVIGFTLMTKGSSEDCLASFTNYVELQRIYVHPDHHGCGVGKMLAKAVEDLARQQGFENLWLGVWEENAKALRLYEKLGFKAIGTKEFLCEITEMASTTSDLVPAEPADPGFYPPSQTALLLLDFHEMFLQHAGPSAVTAVATAAKMRRWATERGILVIHALIDTSKSAFPSCKDANRYNTIVAAMVSSGTSDEPTSLTDGADAGELIFTRRPGHISALKSPGLMDFLQERGIASLILTGLSTSGCVLRTAVQATDAEFVVTTVRNGCADADEELHKILVEKVLASRGYVMNAAEIQELYGQNRTN</sequence>
<comment type="caution">
    <text evidence="6">The sequence shown here is derived from an EMBL/GenBank/DDBJ whole genome shotgun (WGS) entry which is preliminary data.</text>
</comment>
<name>A0A4S9V7F6_AURPU</name>
<proteinExistence type="inferred from homology"/>
<dbReference type="Gene3D" id="3.40.630.30">
    <property type="match status" value="1"/>
</dbReference>
<evidence type="ECO:0000313" key="6">
    <source>
        <dbReference type="EMBL" id="THZ47573.1"/>
    </source>
</evidence>
<evidence type="ECO:0000259" key="5">
    <source>
        <dbReference type="PROSITE" id="PS51186"/>
    </source>
</evidence>
<dbReference type="AlphaFoldDB" id="A0A4S9V7F6"/>
<feature type="region of interest" description="Disordered" evidence="4">
    <location>
        <begin position="1"/>
        <end position="23"/>
    </location>
</feature>
<comment type="similarity">
    <text evidence="1">Belongs to the isochorismatase family.</text>
</comment>
<keyword evidence="3" id="KW-0012">Acyltransferase</keyword>
<feature type="compositionally biased region" description="Polar residues" evidence="4">
    <location>
        <begin position="1"/>
        <end position="13"/>
    </location>
</feature>
<dbReference type="Gene3D" id="3.40.50.850">
    <property type="entry name" value="Isochorismatase-like"/>
    <property type="match status" value="1"/>
</dbReference>
<dbReference type="Pfam" id="PF00857">
    <property type="entry name" value="Isochorismatase"/>
    <property type="match status" value="1"/>
</dbReference>
<dbReference type="SUPFAM" id="SSF55729">
    <property type="entry name" value="Acyl-CoA N-acyltransferases (Nat)"/>
    <property type="match status" value="1"/>
</dbReference>
<dbReference type="SUPFAM" id="SSF52499">
    <property type="entry name" value="Isochorismatase-like hydrolases"/>
    <property type="match status" value="1"/>
</dbReference>
<dbReference type="Proteomes" id="UP000310121">
    <property type="component" value="Unassembled WGS sequence"/>
</dbReference>
<evidence type="ECO:0000256" key="1">
    <source>
        <dbReference type="ARBA" id="ARBA00006336"/>
    </source>
</evidence>
<dbReference type="InterPro" id="IPR016181">
    <property type="entry name" value="Acyl_CoA_acyltransferase"/>
</dbReference>
<dbReference type="InterPro" id="IPR000868">
    <property type="entry name" value="Isochorismatase-like_dom"/>
</dbReference>
<dbReference type="PROSITE" id="PS51186">
    <property type="entry name" value="GNAT"/>
    <property type="match status" value="1"/>
</dbReference>
<organism evidence="6 7">
    <name type="scientific">Aureobasidium pullulans</name>
    <name type="common">Black yeast</name>
    <name type="synonym">Pullularia pullulans</name>
    <dbReference type="NCBI Taxonomy" id="5580"/>
    <lineage>
        <taxon>Eukaryota</taxon>
        <taxon>Fungi</taxon>
        <taxon>Dikarya</taxon>
        <taxon>Ascomycota</taxon>
        <taxon>Pezizomycotina</taxon>
        <taxon>Dothideomycetes</taxon>
        <taxon>Dothideomycetidae</taxon>
        <taxon>Dothideales</taxon>
        <taxon>Saccotheciaceae</taxon>
        <taxon>Aureobasidium</taxon>
    </lineage>
</organism>
<dbReference type="CDD" id="cd04301">
    <property type="entry name" value="NAT_SF"/>
    <property type="match status" value="1"/>
</dbReference>
<dbReference type="InterPro" id="IPR000182">
    <property type="entry name" value="GNAT_dom"/>
</dbReference>
<feature type="domain" description="N-acetyltransferase" evidence="5">
    <location>
        <begin position="36"/>
        <end position="202"/>
    </location>
</feature>
<reference evidence="6 7" key="1">
    <citation type="submission" date="2018-10" db="EMBL/GenBank/DDBJ databases">
        <title>Fifty Aureobasidium pullulans genomes reveal a recombining polyextremotolerant generalist.</title>
        <authorList>
            <person name="Gostincar C."/>
            <person name="Turk M."/>
            <person name="Zajc J."/>
            <person name="Gunde-Cimerman N."/>
        </authorList>
    </citation>
    <scope>NUCLEOTIDE SEQUENCE [LARGE SCALE GENOMIC DNA]</scope>
    <source>
        <strain evidence="6 7">EXF-3844</strain>
    </source>
</reference>
<dbReference type="PANTHER" id="PTHR43877">
    <property type="entry name" value="AMINOALKYLPHOSPHONATE N-ACETYLTRANSFERASE-RELATED-RELATED"/>
    <property type="match status" value="1"/>
</dbReference>
<dbReference type="EMBL" id="QZBN01000294">
    <property type="protein sequence ID" value="THZ47573.1"/>
    <property type="molecule type" value="Genomic_DNA"/>
</dbReference>
<gene>
    <name evidence="6" type="ORF">D6C90_03982</name>
</gene>
<dbReference type="GO" id="GO:0016787">
    <property type="term" value="F:hydrolase activity"/>
    <property type="evidence" value="ECO:0007669"/>
    <property type="project" value="UniProtKB-KW"/>
</dbReference>